<dbReference type="PANTHER" id="PTHR10037:SF223">
    <property type="entry name" value="SODIUM CHANNEL PROTEIN TYPE 4 SUBUNIT ALPHA"/>
    <property type="match status" value="1"/>
</dbReference>
<dbReference type="STRING" id="61819.ENSACIP00000031207"/>
<comment type="subcellular location">
    <subcellularLocation>
        <location evidence="1">Membrane</location>
        <topology evidence="1">Multi-pass membrane protein</topology>
    </subcellularLocation>
</comment>
<evidence type="ECO:0000256" key="2">
    <source>
        <dbReference type="ARBA" id="ARBA00022692"/>
    </source>
</evidence>
<dbReference type="SUPFAM" id="SSF81324">
    <property type="entry name" value="Voltage-gated potassium channels"/>
    <property type="match status" value="1"/>
</dbReference>
<dbReference type="Ensembl" id="ENSACIT00000032023.1">
    <property type="protein sequence ID" value="ENSACIP00000031207.1"/>
    <property type="gene ID" value="ENSACIG00000024117.1"/>
</dbReference>
<dbReference type="InterPro" id="IPR005821">
    <property type="entry name" value="Ion_trans_dom"/>
</dbReference>
<keyword evidence="4 6" id="KW-0472">Membrane</keyword>
<dbReference type="PANTHER" id="PTHR10037">
    <property type="entry name" value="VOLTAGE-GATED CATION CHANNEL CALCIUM AND SODIUM"/>
    <property type="match status" value="1"/>
</dbReference>
<feature type="domain" description="Ion transport" evidence="7">
    <location>
        <begin position="143"/>
        <end position="192"/>
    </location>
</feature>
<name>A0A3Q0TGD5_AMPCI</name>
<dbReference type="GO" id="GO:0019228">
    <property type="term" value="P:neuronal action potential"/>
    <property type="evidence" value="ECO:0007669"/>
    <property type="project" value="TreeGrafter"/>
</dbReference>
<dbReference type="GeneTree" id="ENSGT00940000167873"/>
<keyword evidence="2 6" id="KW-0812">Transmembrane</keyword>
<evidence type="ECO:0000313" key="9">
    <source>
        <dbReference type="Proteomes" id="UP000261340"/>
    </source>
</evidence>
<evidence type="ECO:0000313" key="8">
    <source>
        <dbReference type="Ensembl" id="ENSACIP00000031207.1"/>
    </source>
</evidence>
<feature type="transmembrane region" description="Helical" evidence="6">
    <location>
        <begin position="135"/>
        <end position="158"/>
    </location>
</feature>
<evidence type="ECO:0000256" key="6">
    <source>
        <dbReference type="SAM" id="Phobius"/>
    </source>
</evidence>
<feature type="region of interest" description="Disordered" evidence="5">
    <location>
        <begin position="26"/>
        <end position="60"/>
    </location>
</feature>
<sequence>RMVSLLPPVGMEVFRPFTVASLEEIQQQHEPEAKEQKTRKDKKATEKNLPNPAAHLETGKPLPFIYGDPPPQFFNIPLEDLDPFYQSKKVFMVLSNGNIINRFSANSSCYLLSPFNPLRTVAIKILLQPYPLCPILTNCVLSFWFPMVTYVCLAIYMFEALVKVVARGFCAGHFTFLRDPWNWLDIVIISTFKNNIRLFSVLWATLPVWPGLTYLPTCSP</sequence>
<dbReference type="GO" id="GO:0005248">
    <property type="term" value="F:voltage-gated sodium channel activity"/>
    <property type="evidence" value="ECO:0007669"/>
    <property type="project" value="TreeGrafter"/>
</dbReference>
<dbReference type="GO" id="GO:0001518">
    <property type="term" value="C:voltage-gated sodium channel complex"/>
    <property type="evidence" value="ECO:0007669"/>
    <property type="project" value="TreeGrafter"/>
</dbReference>
<keyword evidence="9" id="KW-1185">Reference proteome</keyword>
<proteinExistence type="predicted"/>
<evidence type="ECO:0000259" key="7">
    <source>
        <dbReference type="Pfam" id="PF00520"/>
    </source>
</evidence>
<reference evidence="8" key="1">
    <citation type="submission" date="2025-08" db="UniProtKB">
        <authorList>
            <consortium name="Ensembl"/>
        </authorList>
    </citation>
    <scope>IDENTIFICATION</scope>
</reference>
<dbReference type="Gene3D" id="1.20.120.350">
    <property type="entry name" value="Voltage-gated potassium channels. Chain C"/>
    <property type="match status" value="1"/>
</dbReference>
<protein>
    <recommendedName>
        <fullName evidence="7">Ion transport domain-containing protein</fullName>
    </recommendedName>
</protein>
<feature type="compositionally biased region" description="Basic and acidic residues" evidence="5">
    <location>
        <begin position="26"/>
        <end position="46"/>
    </location>
</feature>
<reference evidence="8" key="2">
    <citation type="submission" date="2025-09" db="UniProtKB">
        <authorList>
            <consortium name="Ensembl"/>
        </authorList>
    </citation>
    <scope>IDENTIFICATION</scope>
</reference>
<keyword evidence="3 6" id="KW-1133">Transmembrane helix</keyword>
<accession>A0A3Q0TGD5</accession>
<dbReference type="GO" id="GO:0086010">
    <property type="term" value="P:membrane depolarization during action potential"/>
    <property type="evidence" value="ECO:0007669"/>
    <property type="project" value="TreeGrafter"/>
</dbReference>
<dbReference type="InterPro" id="IPR043203">
    <property type="entry name" value="VGCC_Ca_Na"/>
</dbReference>
<organism evidence="8 9">
    <name type="scientific">Amphilophus citrinellus</name>
    <name type="common">Midas cichlid</name>
    <name type="synonym">Cichlasoma citrinellum</name>
    <dbReference type="NCBI Taxonomy" id="61819"/>
    <lineage>
        <taxon>Eukaryota</taxon>
        <taxon>Metazoa</taxon>
        <taxon>Chordata</taxon>
        <taxon>Craniata</taxon>
        <taxon>Vertebrata</taxon>
        <taxon>Euteleostomi</taxon>
        <taxon>Actinopterygii</taxon>
        <taxon>Neopterygii</taxon>
        <taxon>Teleostei</taxon>
        <taxon>Neoteleostei</taxon>
        <taxon>Acanthomorphata</taxon>
        <taxon>Ovalentaria</taxon>
        <taxon>Cichlomorphae</taxon>
        <taxon>Cichliformes</taxon>
        <taxon>Cichlidae</taxon>
        <taxon>New World cichlids</taxon>
        <taxon>Cichlasomatinae</taxon>
        <taxon>Heroini</taxon>
        <taxon>Amphilophus</taxon>
    </lineage>
</organism>
<dbReference type="Pfam" id="PF00520">
    <property type="entry name" value="Ion_trans"/>
    <property type="match status" value="1"/>
</dbReference>
<evidence type="ECO:0000256" key="4">
    <source>
        <dbReference type="ARBA" id="ARBA00023136"/>
    </source>
</evidence>
<evidence type="ECO:0000256" key="5">
    <source>
        <dbReference type="SAM" id="MobiDB-lite"/>
    </source>
</evidence>
<dbReference type="AlphaFoldDB" id="A0A3Q0TGD5"/>
<dbReference type="Proteomes" id="UP000261340">
    <property type="component" value="Unplaced"/>
</dbReference>
<evidence type="ECO:0000256" key="1">
    <source>
        <dbReference type="ARBA" id="ARBA00004141"/>
    </source>
</evidence>
<dbReference type="InterPro" id="IPR027359">
    <property type="entry name" value="Volt_channel_dom_sf"/>
</dbReference>
<evidence type="ECO:0000256" key="3">
    <source>
        <dbReference type="ARBA" id="ARBA00022989"/>
    </source>
</evidence>